<evidence type="ECO:0000313" key="1">
    <source>
        <dbReference type="EMBL" id="AXI27586.1"/>
    </source>
</evidence>
<name>A0AA86I147_PRIMG</name>
<sequence>MFSPATNSLKMKILHTTLFHSFNYIVIRYYNAKKQEFKHLIAKKFYKTIYWNFSATKKDKNLLIKAFLDENLVEDLVKIFYLVFLMAL</sequence>
<dbReference type="EMBL" id="CP022674">
    <property type="protein sequence ID" value="AXI27586.1"/>
    <property type="molecule type" value="Genomic_DNA"/>
</dbReference>
<gene>
    <name evidence="1" type="ORF">CIB87_00665</name>
</gene>
<proteinExistence type="predicted"/>
<evidence type="ECO:0000313" key="2">
    <source>
        <dbReference type="Proteomes" id="UP000253834"/>
    </source>
</evidence>
<accession>A0AA86I147</accession>
<dbReference type="AlphaFoldDB" id="A0AA86I147"/>
<dbReference type="Proteomes" id="UP000253834">
    <property type="component" value="Chromosome"/>
</dbReference>
<organism evidence="1 2">
    <name type="scientific">Priestia megaterium</name>
    <name type="common">Bacillus megaterium</name>
    <dbReference type="NCBI Taxonomy" id="1404"/>
    <lineage>
        <taxon>Bacteria</taxon>
        <taxon>Bacillati</taxon>
        <taxon>Bacillota</taxon>
        <taxon>Bacilli</taxon>
        <taxon>Bacillales</taxon>
        <taxon>Bacillaceae</taxon>
        <taxon>Priestia</taxon>
    </lineage>
</organism>
<protein>
    <submittedName>
        <fullName evidence="1">Uncharacterized protein</fullName>
    </submittedName>
</protein>
<reference evidence="1 2" key="1">
    <citation type="submission" date="2017-07" db="EMBL/GenBank/DDBJ databases">
        <title>Isolation and development of strain Bacillus megaterium SR7 for enhanced growth and metabolite production under supercritical carbon dioxide.</title>
        <authorList>
            <person name="Freedman A.J.E."/>
            <person name="Peet K.C."/>
            <person name="Boock J.T."/>
            <person name="Penn K."/>
            <person name="Prather K.L.J."/>
            <person name="Thompson J.R."/>
        </authorList>
    </citation>
    <scope>NUCLEOTIDE SEQUENCE [LARGE SCALE GENOMIC DNA]</scope>
    <source>
        <strain evidence="1 2">SR7</strain>
    </source>
</reference>